<evidence type="ECO:0000256" key="1">
    <source>
        <dbReference type="ARBA" id="ARBA00023054"/>
    </source>
</evidence>
<sequence>MENKDHESWSSAHIYQSQWLQTTISDLDEKLEAMMTILEGGNSPNQGHMDHKWREDLMWMLEEFGQSYRILAITHNQLKSKISAGTYKTYENDTFHSGSLSSSDASKSVCAICNKRSSTGNLEDRTQDLKSFEVSCIPELDDHSTNGNDSMKIDDSEMNLEDSSMVEFKCDNKWSAMKFQITNLTKDNLKQLTELARRNDEKRETIRRLQLEVEDLKRENRALMFSSRSSNANLEHHEMQISNSGGSNMGNKLFRSYSP</sequence>
<keyword evidence="1 2" id="KW-0175">Coiled coil</keyword>
<comment type="caution">
    <text evidence="5">The sequence shown here is derived from an EMBL/GenBank/DDBJ whole genome shotgun (WGS) entry which is preliminary data.</text>
</comment>
<evidence type="ECO:0000313" key="5">
    <source>
        <dbReference type="EMBL" id="MED6157821.1"/>
    </source>
</evidence>
<keyword evidence="6" id="KW-1185">Reference proteome</keyword>
<dbReference type="InterPro" id="IPR011684">
    <property type="entry name" value="NAB"/>
</dbReference>
<feature type="domain" description="NAB" evidence="4">
    <location>
        <begin position="1"/>
        <end position="82"/>
    </location>
</feature>
<dbReference type="EMBL" id="JASCZI010120932">
    <property type="protein sequence ID" value="MED6157821.1"/>
    <property type="molecule type" value="Genomic_DNA"/>
</dbReference>
<protein>
    <recommendedName>
        <fullName evidence="4">NAB domain-containing protein</fullName>
    </recommendedName>
</protein>
<gene>
    <name evidence="5" type="ORF">PIB30_027079</name>
</gene>
<feature type="region of interest" description="Disordered" evidence="3">
    <location>
        <begin position="239"/>
        <end position="259"/>
    </location>
</feature>
<dbReference type="Pfam" id="PF07765">
    <property type="entry name" value="KIP1"/>
    <property type="match status" value="1"/>
</dbReference>
<dbReference type="Proteomes" id="UP001341840">
    <property type="component" value="Unassembled WGS sequence"/>
</dbReference>
<feature type="compositionally biased region" description="Polar residues" evidence="3">
    <location>
        <begin position="240"/>
        <end position="250"/>
    </location>
</feature>
<name>A0ABU6U9Z5_9FABA</name>
<evidence type="ECO:0000256" key="2">
    <source>
        <dbReference type="SAM" id="Coils"/>
    </source>
</evidence>
<organism evidence="5 6">
    <name type="scientific">Stylosanthes scabra</name>
    <dbReference type="NCBI Taxonomy" id="79078"/>
    <lineage>
        <taxon>Eukaryota</taxon>
        <taxon>Viridiplantae</taxon>
        <taxon>Streptophyta</taxon>
        <taxon>Embryophyta</taxon>
        <taxon>Tracheophyta</taxon>
        <taxon>Spermatophyta</taxon>
        <taxon>Magnoliopsida</taxon>
        <taxon>eudicotyledons</taxon>
        <taxon>Gunneridae</taxon>
        <taxon>Pentapetalae</taxon>
        <taxon>rosids</taxon>
        <taxon>fabids</taxon>
        <taxon>Fabales</taxon>
        <taxon>Fabaceae</taxon>
        <taxon>Papilionoideae</taxon>
        <taxon>50 kb inversion clade</taxon>
        <taxon>dalbergioids sensu lato</taxon>
        <taxon>Dalbergieae</taxon>
        <taxon>Pterocarpus clade</taxon>
        <taxon>Stylosanthes</taxon>
    </lineage>
</organism>
<dbReference type="PROSITE" id="PS51774">
    <property type="entry name" value="NAB"/>
    <property type="match status" value="1"/>
</dbReference>
<evidence type="ECO:0000259" key="4">
    <source>
        <dbReference type="PROSITE" id="PS51774"/>
    </source>
</evidence>
<reference evidence="5 6" key="1">
    <citation type="journal article" date="2023" name="Plants (Basel)">
        <title>Bridging the Gap: Combining Genomics and Transcriptomics Approaches to Understand Stylosanthes scabra, an Orphan Legume from the Brazilian Caatinga.</title>
        <authorList>
            <person name="Ferreira-Neto J.R.C."/>
            <person name="da Silva M.D."/>
            <person name="Binneck E."/>
            <person name="de Melo N.F."/>
            <person name="da Silva R.H."/>
            <person name="de Melo A.L.T.M."/>
            <person name="Pandolfi V."/>
            <person name="Bustamante F.O."/>
            <person name="Brasileiro-Vidal A.C."/>
            <person name="Benko-Iseppon A.M."/>
        </authorList>
    </citation>
    <scope>NUCLEOTIDE SEQUENCE [LARGE SCALE GENOMIC DNA]</scope>
    <source>
        <tissue evidence="5">Leaves</tissue>
    </source>
</reference>
<accession>A0ABU6U9Z5</accession>
<proteinExistence type="predicted"/>
<evidence type="ECO:0000256" key="3">
    <source>
        <dbReference type="SAM" id="MobiDB-lite"/>
    </source>
</evidence>
<evidence type="ECO:0000313" key="6">
    <source>
        <dbReference type="Proteomes" id="UP001341840"/>
    </source>
</evidence>
<feature type="coiled-coil region" evidence="2">
    <location>
        <begin position="192"/>
        <end position="226"/>
    </location>
</feature>